<dbReference type="PANTHER" id="PTHR22789:SF0">
    <property type="entry name" value="3-OXO-TETRONATE 4-PHOSPHATE DECARBOXYLASE-RELATED"/>
    <property type="match status" value="1"/>
</dbReference>
<evidence type="ECO:0000313" key="5">
    <source>
        <dbReference type="Proteomes" id="UP000677305"/>
    </source>
</evidence>
<dbReference type="GO" id="GO:0005829">
    <property type="term" value="C:cytosol"/>
    <property type="evidence" value="ECO:0007669"/>
    <property type="project" value="TreeGrafter"/>
</dbReference>
<keyword evidence="5" id="KW-1185">Reference proteome</keyword>
<dbReference type="KEGG" id="vgu:HYG85_12555"/>
<reference evidence="4 5" key="1">
    <citation type="submission" date="2020-07" db="EMBL/GenBank/DDBJ databases">
        <title>Vallitalea guaymasensis genome.</title>
        <authorList>
            <person name="Postec A."/>
        </authorList>
    </citation>
    <scope>NUCLEOTIDE SEQUENCE [LARGE SCALE GENOMIC DNA]</scope>
    <source>
        <strain evidence="4 5">Ra1766G1</strain>
    </source>
</reference>
<evidence type="ECO:0000256" key="2">
    <source>
        <dbReference type="ARBA" id="ARBA00023239"/>
    </source>
</evidence>
<evidence type="ECO:0000259" key="3">
    <source>
        <dbReference type="SMART" id="SM01007"/>
    </source>
</evidence>
<dbReference type="SMART" id="SM01007">
    <property type="entry name" value="Aldolase_II"/>
    <property type="match status" value="1"/>
</dbReference>
<dbReference type="Proteomes" id="UP000677305">
    <property type="component" value="Chromosome"/>
</dbReference>
<dbReference type="InterPro" id="IPR001303">
    <property type="entry name" value="Aldolase_II/adducin_N"/>
</dbReference>
<dbReference type="Gene3D" id="3.40.225.10">
    <property type="entry name" value="Class II aldolase/adducin N-terminal domain"/>
    <property type="match status" value="1"/>
</dbReference>
<accession>A0A8J8MB48</accession>
<dbReference type="GO" id="GO:0016832">
    <property type="term" value="F:aldehyde-lyase activity"/>
    <property type="evidence" value="ECO:0007669"/>
    <property type="project" value="TreeGrafter"/>
</dbReference>
<dbReference type="InterPro" id="IPR036409">
    <property type="entry name" value="Aldolase_II/adducin_N_sf"/>
</dbReference>
<dbReference type="AlphaFoldDB" id="A0A8J8MB48"/>
<gene>
    <name evidence="4" type="ORF">HYG85_12555</name>
</gene>
<dbReference type="GO" id="GO:0019323">
    <property type="term" value="P:pentose catabolic process"/>
    <property type="evidence" value="ECO:0007669"/>
    <property type="project" value="TreeGrafter"/>
</dbReference>
<dbReference type="RefSeq" id="WP_212689947.1">
    <property type="nucleotide sequence ID" value="NZ_CP058561.1"/>
</dbReference>
<dbReference type="SUPFAM" id="SSF53639">
    <property type="entry name" value="AraD/HMP-PK domain-like"/>
    <property type="match status" value="1"/>
</dbReference>
<dbReference type="PANTHER" id="PTHR22789">
    <property type="entry name" value="FUCULOSE PHOSPHATE ALDOLASE"/>
    <property type="match status" value="1"/>
</dbReference>
<keyword evidence="2" id="KW-0456">Lyase</keyword>
<name>A0A8J8MB48_9FIRM</name>
<proteinExistence type="predicted"/>
<keyword evidence="1" id="KW-0479">Metal-binding</keyword>
<dbReference type="Pfam" id="PF00596">
    <property type="entry name" value="Aldolase_II"/>
    <property type="match status" value="1"/>
</dbReference>
<evidence type="ECO:0000313" key="4">
    <source>
        <dbReference type="EMBL" id="QUH29687.1"/>
    </source>
</evidence>
<evidence type="ECO:0000256" key="1">
    <source>
        <dbReference type="ARBA" id="ARBA00022723"/>
    </source>
</evidence>
<organism evidence="4 5">
    <name type="scientific">Vallitalea guaymasensis</name>
    <dbReference type="NCBI Taxonomy" id="1185412"/>
    <lineage>
        <taxon>Bacteria</taxon>
        <taxon>Bacillati</taxon>
        <taxon>Bacillota</taxon>
        <taxon>Clostridia</taxon>
        <taxon>Lachnospirales</taxon>
        <taxon>Vallitaleaceae</taxon>
        <taxon>Vallitalea</taxon>
    </lineage>
</organism>
<feature type="domain" description="Class II aldolase/adducin N-terminal" evidence="3">
    <location>
        <begin position="7"/>
        <end position="183"/>
    </location>
</feature>
<dbReference type="EMBL" id="CP058561">
    <property type="protein sequence ID" value="QUH29687.1"/>
    <property type="molecule type" value="Genomic_DNA"/>
</dbReference>
<sequence>MDVTAIKEILEVCERLDKKGMVNAYEGNISIKRDGFIYVTPTGKNKAFLKEEMIAVYEEKTMKQVAGIYPASSEFPLHLCAYKERPDIESVIHCHAPYLTAYSLCNKPIESRAYPEMIGNFKKIEVAEYGTPGGEDIFKGVKPLIAKKDIVIMANHGMIAVGKTVYDAMNKSEAAEAIAKVLYLAENIGEIVDLPDDEVQMFLNK</sequence>
<dbReference type="InterPro" id="IPR050197">
    <property type="entry name" value="Aldolase_class_II_sugar_metab"/>
</dbReference>
<protein>
    <submittedName>
        <fullName evidence="4">Class II aldolase/adducin family protein</fullName>
    </submittedName>
</protein>
<dbReference type="GO" id="GO:0046872">
    <property type="term" value="F:metal ion binding"/>
    <property type="evidence" value="ECO:0007669"/>
    <property type="project" value="UniProtKB-KW"/>
</dbReference>